<evidence type="ECO:0000313" key="1">
    <source>
        <dbReference type="EMBL" id="QJB22230.1"/>
    </source>
</evidence>
<proteinExistence type="predicted"/>
<organism evidence="1 2">
    <name type="scientific">Xanthomonas phage FoX7</name>
    <dbReference type="NCBI Taxonomy" id="2723903"/>
    <lineage>
        <taxon>Viruses</taxon>
        <taxon>Duplodnaviria</taxon>
        <taxon>Heunggongvirae</taxon>
        <taxon>Uroviricota</taxon>
        <taxon>Caudoviricetes</taxon>
        <taxon>Lindbergviridae</taxon>
        <taxon>Carpasinavirus</taxon>
        <taxon>Carpasinavirus FoX6</taxon>
        <taxon>Carpasinavirus XcP1</taxon>
    </lineage>
</organism>
<dbReference type="EMBL" id="MT161387">
    <property type="protein sequence ID" value="QJB22230.1"/>
    <property type="molecule type" value="Genomic_DNA"/>
</dbReference>
<gene>
    <name evidence="1" type="ORF">XccvBFoX7_gp73c</name>
</gene>
<dbReference type="Proteomes" id="UP000671870">
    <property type="component" value="Segment"/>
</dbReference>
<name>A0A858NPK8_9CAUD</name>
<protein>
    <submittedName>
        <fullName evidence="1">Uncharacterized protein</fullName>
    </submittedName>
</protein>
<sequence>MHQCTNAPMNFIRRLAITLGVIKSSTADRYHSED</sequence>
<accession>A0A858NPK8</accession>
<reference evidence="1" key="1">
    <citation type="submission" date="2020-03" db="EMBL/GenBank/DDBJ databases">
        <title>Development of an integrated pest management strategy to control Xanthomonas campestris pv. campestris by using bacteriophages.</title>
        <authorList>
            <person name="Fortuna K.J."/>
            <person name="Holtappels D."/>
            <person name="Lavigne R."/>
            <person name="Wagemans J."/>
        </authorList>
    </citation>
    <scope>NUCLEOTIDE SEQUENCE</scope>
</reference>
<evidence type="ECO:0000313" key="2">
    <source>
        <dbReference type="Proteomes" id="UP000671870"/>
    </source>
</evidence>